<evidence type="ECO:0000313" key="1">
    <source>
        <dbReference type="EMBL" id="SFS67879.1"/>
    </source>
</evidence>
<name>A0A1I6RT32_9RHOB</name>
<accession>A0A1I6RT32</accession>
<evidence type="ECO:0000313" key="2">
    <source>
        <dbReference type="Proteomes" id="UP000199239"/>
    </source>
</evidence>
<dbReference type="RefSeq" id="WP_093915698.1">
    <property type="nucleotide sequence ID" value="NZ_FPAJ01000002.1"/>
</dbReference>
<organism evidence="1 2">
    <name type="scientific">Sulfitobacter marinus</name>
    <dbReference type="NCBI Taxonomy" id="394264"/>
    <lineage>
        <taxon>Bacteria</taxon>
        <taxon>Pseudomonadati</taxon>
        <taxon>Pseudomonadota</taxon>
        <taxon>Alphaproteobacteria</taxon>
        <taxon>Rhodobacterales</taxon>
        <taxon>Roseobacteraceae</taxon>
        <taxon>Sulfitobacter</taxon>
    </lineage>
</organism>
<keyword evidence="2" id="KW-1185">Reference proteome</keyword>
<dbReference type="AlphaFoldDB" id="A0A1I6RT32"/>
<evidence type="ECO:0008006" key="3">
    <source>
        <dbReference type="Google" id="ProtNLM"/>
    </source>
</evidence>
<reference evidence="2" key="1">
    <citation type="submission" date="2016-10" db="EMBL/GenBank/DDBJ databases">
        <authorList>
            <person name="Varghese N."/>
            <person name="Submissions S."/>
        </authorList>
    </citation>
    <scope>NUCLEOTIDE SEQUENCE [LARGE SCALE GENOMIC DNA]</scope>
    <source>
        <strain evidence="2">DSM 23422</strain>
    </source>
</reference>
<sequence length="207" mass="21970">MKITCLHTGQSHVEGFTRLFDAEGWDGAVEHIVRDDLLSRAQAEGTEAVAADVAAVLERFTQADTVLCTCSTLGALVERLGGDNVLRIDRPAMEAAACHRSVMLAICLESTRAPSVALFQDCAKGSVPNVVFCEDAWPYFEAGDTLGFNRSIAQSVGAAMIAAPQTDCIVLAQASMQGAAPYLLDIGLPVLATPPLAVRRAIKVARR</sequence>
<dbReference type="EMBL" id="FPAJ01000002">
    <property type="protein sequence ID" value="SFS67879.1"/>
    <property type="molecule type" value="Genomic_DNA"/>
</dbReference>
<proteinExistence type="predicted"/>
<gene>
    <name evidence="1" type="ORF">SAMN04488040_1473</name>
</gene>
<protein>
    <recommendedName>
        <fullName evidence="3">Asp/Glu/Hydantoin racemase</fullName>
    </recommendedName>
</protein>
<dbReference type="Proteomes" id="UP000199239">
    <property type="component" value="Unassembled WGS sequence"/>
</dbReference>
<dbReference type="OrthoDB" id="978447at2"/>
<dbReference type="STRING" id="394264.SAMN04488040_1473"/>